<dbReference type="Proteomes" id="UP000193920">
    <property type="component" value="Unassembled WGS sequence"/>
</dbReference>
<dbReference type="AlphaFoldDB" id="A0A1Y2FMS1"/>
<proteinExistence type="predicted"/>
<sequence length="163" mass="18912">MVAFDKIYSSEKGNNEDFIYLSSITGLEFKNAAVGGVKNITLANNNLYINDNVIVNNNLNMELTYEASSDKLIAYNNTHHIWELYSSLHLCDYFISNSTNCNTIYTMNKMLIYYISPNEKTENTLISLIDNLLFYSDYNEKIIYNFNIAEYTNINDSIFLYPY</sequence>
<comment type="caution">
    <text evidence="1">The sequence shown here is derived from an EMBL/GenBank/DDBJ whole genome shotgun (WGS) entry which is preliminary data.</text>
</comment>
<dbReference type="STRING" id="1754190.A0A1Y2FMS1"/>
<evidence type="ECO:0000313" key="2">
    <source>
        <dbReference type="Proteomes" id="UP000193920"/>
    </source>
</evidence>
<protein>
    <submittedName>
        <fullName evidence="1">Uncharacterized protein</fullName>
    </submittedName>
</protein>
<organism evidence="1 2">
    <name type="scientific">Neocallimastix californiae</name>
    <dbReference type="NCBI Taxonomy" id="1754190"/>
    <lineage>
        <taxon>Eukaryota</taxon>
        <taxon>Fungi</taxon>
        <taxon>Fungi incertae sedis</taxon>
        <taxon>Chytridiomycota</taxon>
        <taxon>Chytridiomycota incertae sedis</taxon>
        <taxon>Neocallimastigomycetes</taxon>
        <taxon>Neocallimastigales</taxon>
        <taxon>Neocallimastigaceae</taxon>
        <taxon>Neocallimastix</taxon>
    </lineage>
</organism>
<reference evidence="1 2" key="1">
    <citation type="submission" date="2016-08" db="EMBL/GenBank/DDBJ databases">
        <title>A Parts List for Fungal Cellulosomes Revealed by Comparative Genomics.</title>
        <authorList>
            <consortium name="DOE Joint Genome Institute"/>
            <person name="Haitjema C.H."/>
            <person name="Gilmore S.P."/>
            <person name="Henske J.K."/>
            <person name="Solomon K.V."/>
            <person name="De Groot R."/>
            <person name="Kuo A."/>
            <person name="Mondo S.J."/>
            <person name="Salamov A.A."/>
            <person name="Labutti K."/>
            <person name="Zhao Z."/>
            <person name="Chiniquy J."/>
            <person name="Barry K."/>
            <person name="Brewer H.M."/>
            <person name="Purvine S.O."/>
            <person name="Wright A.T."/>
            <person name="Boxma B."/>
            <person name="Van Alen T."/>
            <person name="Hackstein J.H."/>
            <person name="Baker S.E."/>
            <person name="Grigoriev I.V."/>
            <person name="O'Malley M.A."/>
        </authorList>
    </citation>
    <scope>NUCLEOTIDE SEQUENCE [LARGE SCALE GENOMIC DNA]</scope>
    <source>
        <strain evidence="1 2">G1</strain>
    </source>
</reference>
<dbReference type="EMBL" id="MCOG01000005">
    <property type="protein sequence ID" value="ORY84526.1"/>
    <property type="molecule type" value="Genomic_DNA"/>
</dbReference>
<accession>A0A1Y2FMS1</accession>
<name>A0A1Y2FMS1_9FUNG</name>
<keyword evidence="2" id="KW-1185">Reference proteome</keyword>
<dbReference type="OrthoDB" id="1884773at2759"/>
<evidence type="ECO:0000313" key="1">
    <source>
        <dbReference type="EMBL" id="ORY84526.1"/>
    </source>
</evidence>
<gene>
    <name evidence="1" type="ORF">LY90DRAFT_640581</name>
</gene>